<keyword evidence="6" id="KW-1185">Reference proteome</keyword>
<dbReference type="RefSeq" id="WP_100918851.1">
    <property type="nucleotide sequence ID" value="NZ_CP020370.1"/>
</dbReference>
<accession>A0A2K8U688</accession>
<dbReference type="InterPro" id="IPR013216">
    <property type="entry name" value="Methyltransf_11"/>
</dbReference>
<dbReference type="SMART" id="SM00828">
    <property type="entry name" value="PKS_MT"/>
    <property type="match status" value="1"/>
</dbReference>
<name>A0A2K8U688_9GAMM</name>
<evidence type="ECO:0000256" key="3">
    <source>
        <dbReference type="ARBA" id="ARBA00022691"/>
    </source>
</evidence>
<evidence type="ECO:0000256" key="1">
    <source>
        <dbReference type="ARBA" id="ARBA00022603"/>
    </source>
</evidence>
<evidence type="ECO:0000256" key="2">
    <source>
        <dbReference type="ARBA" id="ARBA00022679"/>
    </source>
</evidence>
<reference evidence="5 6" key="1">
    <citation type="submission" date="2017-03" db="EMBL/GenBank/DDBJ databases">
        <title>Complete genome sequence of Candidatus 'Thiodictyon syntrophicum' sp. nov. strain Cad16T, a photolithoautotroph purple sulfur bacterium isolated from an alpine meromictic lake.</title>
        <authorList>
            <person name="Luedin S.M."/>
            <person name="Pothier J.F."/>
            <person name="Danza F."/>
            <person name="Storelli N."/>
            <person name="Wittwer M."/>
            <person name="Tonolla M."/>
        </authorList>
    </citation>
    <scope>NUCLEOTIDE SEQUENCE [LARGE SCALE GENOMIC DNA]</scope>
    <source>
        <strain evidence="5 6">Cad16T</strain>
    </source>
</reference>
<dbReference type="EMBL" id="CP020370">
    <property type="protein sequence ID" value="AUB81075.1"/>
    <property type="molecule type" value="Genomic_DNA"/>
</dbReference>
<organism evidence="5 6">
    <name type="scientific">Candidatus Thiodictyon syntrophicum</name>
    <dbReference type="NCBI Taxonomy" id="1166950"/>
    <lineage>
        <taxon>Bacteria</taxon>
        <taxon>Pseudomonadati</taxon>
        <taxon>Pseudomonadota</taxon>
        <taxon>Gammaproteobacteria</taxon>
        <taxon>Chromatiales</taxon>
        <taxon>Chromatiaceae</taxon>
        <taxon>Thiodictyon</taxon>
    </lineage>
</organism>
<gene>
    <name evidence="5" type="ORF">THSYN_08995</name>
</gene>
<dbReference type="InterPro" id="IPR020803">
    <property type="entry name" value="MeTfrase_dom"/>
</dbReference>
<dbReference type="GO" id="GO:0032259">
    <property type="term" value="P:methylation"/>
    <property type="evidence" value="ECO:0007669"/>
    <property type="project" value="UniProtKB-KW"/>
</dbReference>
<dbReference type="SUPFAM" id="SSF53335">
    <property type="entry name" value="S-adenosyl-L-methionine-dependent methyltransferases"/>
    <property type="match status" value="1"/>
</dbReference>
<dbReference type="Proteomes" id="UP000232638">
    <property type="component" value="Chromosome"/>
</dbReference>
<dbReference type="CDD" id="cd02440">
    <property type="entry name" value="AdoMet_MTases"/>
    <property type="match status" value="1"/>
</dbReference>
<dbReference type="AlphaFoldDB" id="A0A2K8U688"/>
<feature type="domain" description="Polyketide synthase-like methyltransferase" evidence="4">
    <location>
        <begin position="11"/>
        <end position="260"/>
    </location>
</feature>
<dbReference type="PANTHER" id="PTHR44068">
    <property type="entry name" value="ZGC:194242"/>
    <property type="match status" value="1"/>
</dbReference>
<dbReference type="OrthoDB" id="529208at2"/>
<dbReference type="PANTHER" id="PTHR44068:SF11">
    <property type="entry name" value="GERANYL DIPHOSPHATE 2-C-METHYLTRANSFERASE"/>
    <property type="match status" value="1"/>
</dbReference>
<keyword evidence="2 5" id="KW-0808">Transferase</keyword>
<dbReference type="InterPro" id="IPR029063">
    <property type="entry name" value="SAM-dependent_MTases_sf"/>
</dbReference>
<keyword evidence="1 5" id="KW-0489">Methyltransferase</keyword>
<evidence type="ECO:0000313" key="6">
    <source>
        <dbReference type="Proteomes" id="UP000232638"/>
    </source>
</evidence>
<dbReference type="Gene3D" id="3.40.50.150">
    <property type="entry name" value="Vaccinia Virus protein VP39"/>
    <property type="match status" value="1"/>
</dbReference>
<evidence type="ECO:0000313" key="5">
    <source>
        <dbReference type="EMBL" id="AUB81075.1"/>
    </source>
</evidence>
<dbReference type="KEGG" id="tsy:THSYN_08995"/>
<dbReference type="InterPro" id="IPR050447">
    <property type="entry name" value="Erg6_SMT_methyltransf"/>
</dbReference>
<proteinExistence type="predicted"/>
<evidence type="ECO:0000259" key="4">
    <source>
        <dbReference type="SMART" id="SM00828"/>
    </source>
</evidence>
<sequence length="298" mass="32812">MPAAPAHAGSLRESLRYLNWVYNPFQSLDVSQVYDLLSTRAPTGRGLWLNLGYWRDARTLDDACVAMADLLAERADMTDADAVLDVGFGFADQDIRWAQTRAPRSITGLNITASQVAVARARVADLGLCERIDLREGSATAMPLPDAAFDVVTALECAFHFRTRERFFAEAFRVLRPGGRLVVADILPMPTASGWGARLQQRVSWTLVAGKFPIPKENIYTRQEYAGRLAACGFTGVRVDSIRDEVYAPLHRCLAQDPAPIARLHPLMRLPARVTLSMDAAGIYRGLDYVLAVAHKPG</sequence>
<dbReference type="Pfam" id="PF08241">
    <property type="entry name" value="Methyltransf_11"/>
    <property type="match status" value="1"/>
</dbReference>
<dbReference type="GO" id="GO:0008757">
    <property type="term" value="F:S-adenosylmethionine-dependent methyltransferase activity"/>
    <property type="evidence" value="ECO:0007669"/>
    <property type="project" value="InterPro"/>
</dbReference>
<protein>
    <submittedName>
        <fullName evidence="5">SAM-dependent methyltransferase</fullName>
    </submittedName>
</protein>
<keyword evidence="3" id="KW-0949">S-adenosyl-L-methionine</keyword>